<gene>
    <name evidence="2" type="ORF">PISMIDRAFT_9547</name>
</gene>
<accession>A0A0C9Z8C9</accession>
<proteinExistence type="predicted"/>
<organism evidence="2 3">
    <name type="scientific">Pisolithus microcarpus 441</name>
    <dbReference type="NCBI Taxonomy" id="765257"/>
    <lineage>
        <taxon>Eukaryota</taxon>
        <taxon>Fungi</taxon>
        <taxon>Dikarya</taxon>
        <taxon>Basidiomycota</taxon>
        <taxon>Agaricomycotina</taxon>
        <taxon>Agaricomycetes</taxon>
        <taxon>Agaricomycetidae</taxon>
        <taxon>Boletales</taxon>
        <taxon>Sclerodermatineae</taxon>
        <taxon>Pisolithaceae</taxon>
        <taxon>Pisolithus</taxon>
    </lineage>
</organism>
<evidence type="ECO:0000313" key="3">
    <source>
        <dbReference type="Proteomes" id="UP000054018"/>
    </source>
</evidence>
<evidence type="ECO:0000313" key="2">
    <source>
        <dbReference type="EMBL" id="KIK25546.1"/>
    </source>
</evidence>
<dbReference type="AlphaFoldDB" id="A0A0C9Z8C9"/>
<dbReference type="HOGENOM" id="CLU_046434_1_0_1"/>
<keyword evidence="3" id="KW-1185">Reference proteome</keyword>
<feature type="region of interest" description="Disordered" evidence="1">
    <location>
        <begin position="49"/>
        <end position="76"/>
    </location>
</feature>
<dbReference type="EMBL" id="KN833707">
    <property type="protein sequence ID" value="KIK25546.1"/>
    <property type="molecule type" value="Genomic_DNA"/>
</dbReference>
<reference evidence="3" key="2">
    <citation type="submission" date="2015-01" db="EMBL/GenBank/DDBJ databases">
        <title>Evolutionary Origins and Diversification of the Mycorrhizal Mutualists.</title>
        <authorList>
            <consortium name="DOE Joint Genome Institute"/>
            <consortium name="Mycorrhizal Genomics Consortium"/>
            <person name="Kohler A."/>
            <person name="Kuo A."/>
            <person name="Nagy L.G."/>
            <person name="Floudas D."/>
            <person name="Copeland A."/>
            <person name="Barry K.W."/>
            <person name="Cichocki N."/>
            <person name="Veneault-Fourrey C."/>
            <person name="LaButti K."/>
            <person name="Lindquist E.A."/>
            <person name="Lipzen A."/>
            <person name="Lundell T."/>
            <person name="Morin E."/>
            <person name="Murat C."/>
            <person name="Riley R."/>
            <person name="Ohm R."/>
            <person name="Sun H."/>
            <person name="Tunlid A."/>
            <person name="Henrissat B."/>
            <person name="Grigoriev I.V."/>
            <person name="Hibbett D.S."/>
            <person name="Martin F."/>
        </authorList>
    </citation>
    <scope>NUCLEOTIDE SEQUENCE [LARGE SCALE GENOMIC DNA]</scope>
    <source>
        <strain evidence="3">441</strain>
    </source>
</reference>
<protein>
    <submittedName>
        <fullName evidence="2">Uncharacterized protein</fullName>
    </submittedName>
</protein>
<dbReference type="OrthoDB" id="2685635at2759"/>
<reference evidence="2 3" key="1">
    <citation type="submission" date="2014-04" db="EMBL/GenBank/DDBJ databases">
        <authorList>
            <consortium name="DOE Joint Genome Institute"/>
            <person name="Kuo A."/>
            <person name="Kohler A."/>
            <person name="Costa M.D."/>
            <person name="Nagy L.G."/>
            <person name="Floudas D."/>
            <person name="Copeland A."/>
            <person name="Barry K.W."/>
            <person name="Cichocki N."/>
            <person name="Veneault-Fourrey C."/>
            <person name="LaButti K."/>
            <person name="Lindquist E.A."/>
            <person name="Lipzen A."/>
            <person name="Lundell T."/>
            <person name="Morin E."/>
            <person name="Murat C."/>
            <person name="Sun H."/>
            <person name="Tunlid A."/>
            <person name="Henrissat B."/>
            <person name="Grigoriev I.V."/>
            <person name="Hibbett D.S."/>
            <person name="Martin F."/>
            <person name="Nordberg H.P."/>
            <person name="Cantor M.N."/>
            <person name="Hua S.X."/>
        </authorList>
    </citation>
    <scope>NUCLEOTIDE SEQUENCE [LARGE SCALE GENOMIC DNA]</scope>
    <source>
        <strain evidence="2 3">441</strain>
    </source>
</reference>
<name>A0A0C9Z8C9_9AGAM</name>
<dbReference type="Proteomes" id="UP000054018">
    <property type="component" value="Unassembled WGS sequence"/>
</dbReference>
<sequence length="313" mass="34578">MSTATNPVLSRVLQARERLMVSGLYLGQSCTASNLEWVREGRGHVLSHIPAPPINVTATTSDEEQRPPSDLPTPSDFCAPPERAVLSAIVRIDRDDFWLVSNGGYQGAGSVWKDILDVKPSCALTKPGMQPLDADFATVMTTLRLLTNKCVTPGYALGKSLFGDENLNPKRFKLRHKLFESLDTDVDNDDVEPPSATDPFSLEMWPLTKERNRPELLALKSTHRVLPVPAYDLAGNLIHPTAYRRFLQGALVEIHFTLSHWGIAGVRRDVYSGEIQFIHLLDAPIPASCAGRKRRIPLHLNADSTPSKKQVTG</sequence>
<evidence type="ECO:0000256" key="1">
    <source>
        <dbReference type="SAM" id="MobiDB-lite"/>
    </source>
</evidence>